<dbReference type="Proteomes" id="UP001501047">
    <property type="component" value="Unassembled WGS sequence"/>
</dbReference>
<sequence length="140" mass="15668">MKINLNNLIIKNYGCKNKKQNTEEKFFKITEDINSSNSEFNISSKSKGKIEYKLEGGMIKLYISDGKNPPKCIKSIPAKAASKEILAKVKCLTIGDALYINDLMESKDDSGEKVSKETSTDKDNLISNYDSIPYLRGCDI</sequence>
<protein>
    <submittedName>
        <fullName evidence="1">Uncharacterized protein</fullName>
    </submittedName>
</protein>
<comment type="caution">
    <text evidence="1">The sequence shown here is derived from an EMBL/GenBank/DDBJ whole genome shotgun (WGS) entry which is preliminary data.</text>
</comment>
<keyword evidence="2" id="KW-1185">Reference proteome</keyword>
<gene>
    <name evidence="1" type="ORF">GCM10008908_25130</name>
</gene>
<evidence type="ECO:0000313" key="2">
    <source>
        <dbReference type="Proteomes" id="UP001501047"/>
    </source>
</evidence>
<dbReference type="RefSeq" id="WP_343826783.1">
    <property type="nucleotide sequence ID" value="NZ_BAAACI010000006.1"/>
</dbReference>
<proteinExistence type="predicted"/>
<accession>A0ABP3W136</accession>
<dbReference type="EMBL" id="BAAACI010000006">
    <property type="protein sequence ID" value="GAA0774751.1"/>
    <property type="molecule type" value="Genomic_DNA"/>
</dbReference>
<reference evidence="2" key="1">
    <citation type="journal article" date="2019" name="Int. J. Syst. Evol. Microbiol.">
        <title>The Global Catalogue of Microorganisms (GCM) 10K type strain sequencing project: providing services to taxonomists for standard genome sequencing and annotation.</title>
        <authorList>
            <consortium name="The Broad Institute Genomics Platform"/>
            <consortium name="The Broad Institute Genome Sequencing Center for Infectious Disease"/>
            <person name="Wu L."/>
            <person name="Ma J."/>
        </authorList>
    </citation>
    <scope>NUCLEOTIDE SEQUENCE [LARGE SCALE GENOMIC DNA]</scope>
    <source>
        <strain evidence="2">JCM 1417</strain>
    </source>
</reference>
<evidence type="ECO:0000313" key="1">
    <source>
        <dbReference type="EMBL" id="GAA0774751.1"/>
    </source>
</evidence>
<organism evidence="1 2">
    <name type="scientific">Clostridium subterminale</name>
    <dbReference type="NCBI Taxonomy" id="1550"/>
    <lineage>
        <taxon>Bacteria</taxon>
        <taxon>Bacillati</taxon>
        <taxon>Bacillota</taxon>
        <taxon>Clostridia</taxon>
        <taxon>Eubacteriales</taxon>
        <taxon>Clostridiaceae</taxon>
        <taxon>Clostridium</taxon>
    </lineage>
</organism>
<name>A0ABP3W136_CLOSU</name>